<evidence type="ECO:0000256" key="5">
    <source>
        <dbReference type="SAM" id="SignalP"/>
    </source>
</evidence>
<evidence type="ECO:0000256" key="1">
    <source>
        <dbReference type="ARBA" id="ARBA00004613"/>
    </source>
</evidence>
<comment type="similarity">
    <text evidence="2">Belongs to the dermatopontin family.</text>
</comment>
<accession>A0AAV2I150</accession>
<evidence type="ECO:0000256" key="3">
    <source>
        <dbReference type="ARBA" id="ARBA00022525"/>
    </source>
</evidence>
<gene>
    <name evidence="6" type="ORF">GSLYS_00013263001</name>
</gene>
<protein>
    <recommendedName>
        <fullName evidence="8">Dermatopontin</fullName>
    </recommendedName>
</protein>
<keyword evidence="7" id="KW-1185">Reference proteome</keyword>
<evidence type="ECO:0000256" key="2">
    <source>
        <dbReference type="ARBA" id="ARBA00008712"/>
    </source>
</evidence>
<evidence type="ECO:0008006" key="8">
    <source>
        <dbReference type="Google" id="ProtNLM"/>
    </source>
</evidence>
<dbReference type="PANTHER" id="PTHR15040">
    <property type="entry name" value="DERMATOPONTIN-RELATED"/>
    <property type="match status" value="1"/>
</dbReference>
<dbReference type="Proteomes" id="UP001497497">
    <property type="component" value="Unassembled WGS sequence"/>
</dbReference>
<dbReference type="Pfam" id="PF14704">
    <property type="entry name" value="DERM"/>
    <property type="match status" value="1"/>
</dbReference>
<keyword evidence="5" id="KW-0732">Signal</keyword>
<keyword evidence="3" id="KW-0964">Secreted</keyword>
<feature type="chain" id="PRO_5043954362" description="Dermatopontin" evidence="5">
    <location>
        <begin position="25"/>
        <end position="173"/>
    </location>
</feature>
<reference evidence="6 7" key="1">
    <citation type="submission" date="2024-04" db="EMBL/GenBank/DDBJ databases">
        <authorList>
            <consortium name="Genoscope - CEA"/>
            <person name="William W."/>
        </authorList>
    </citation>
    <scope>NUCLEOTIDE SEQUENCE [LARGE SCALE GENOMIC DNA]</scope>
</reference>
<dbReference type="GO" id="GO:0005615">
    <property type="term" value="C:extracellular space"/>
    <property type="evidence" value="ECO:0007669"/>
    <property type="project" value="TreeGrafter"/>
</dbReference>
<sequence>MQNKMTSLISRFFCIVHLIAGSTGYFVNNWDQPFNFNCPPGQVISYVSSIHDNGAEDRRWEFLCRAVANTHSCSHSGYVNTFDNPVVFRCPGHQVMTGVNSYHSNGNEDRRYGFYCCNVASLKTCDCYITGYVNDWDEKLTLVVPEGKAIKGAFSHHDNGREDRIWQFEICNL</sequence>
<keyword evidence="4" id="KW-1015">Disulfide bond</keyword>
<name>A0AAV2I150_LYMST</name>
<organism evidence="6 7">
    <name type="scientific">Lymnaea stagnalis</name>
    <name type="common">Great pond snail</name>
    <name type="synonym">Helix stagnalis</name>
    <dbReference type="NCBI Taxonomy" id="6523"/>
    <lineage>
        <taxon>Eukaryota</taxon>
        <taxon>Metazoa</taxon>
        <taxon>Spiralia</taxon>
        <taxon>Lophotrochozoa</taxon>
        <taxon>Mollusca</taxon>
        <taxon>Gastropoda</taxon>
        <taxon>Heterobranchia</taxon>
        <taxon>Euthyneura</taxon>
        <taxon>Panpulmonata</taxon>
        <taxon>Hygrophila</taxon>
        <taxon>Lymnaeoidea</taxon>
        <taxon>Lymnaeidae</taxon>
        <taxon>Lymnaea</taxon>
    </lineage>
</organism>
<dbReference type="GO" id="GO:0031012">
    <property type="term" value="C:extracellular matrix"/>
    <property type="evidence" value="ECO:0007669"/>
    <property type="project" value="TreeGrafter"/>
</dbReference>
<evidence type="ECO:0000313" key="6">
    <source>
        <dbReference type="EMBL" id="CAL1539512.1"/>
    </source>
</evidence>
<dbReference type="EMBL" id="CAXITT010000340">
    <property type="protein sequence ID" value="CAL1539512.1"/>
    <property type="molecule type" value="Genomic_DNA"/>
</dbReference>
<comment type="subcellular location">
    <subcellularLocation>
        <location evidence="1">Secreted</location>
    </subcellularLocation>
</comment>
<comment type="caution">
    <text evidence="6">The sequence shown here is derived from an EMBL/GenBank/DDBJ whole genome shotgun (WGS) entry which is preliminary data.</text>
</comment>
<dbReference type="AlphaFoldDB" id="A0AAV2I150"/>
<dbReference type="InterPro" id="IPR026645">
    <property type="entry name" value="Dermatopontin"/>
</dbReference>
<dbReference type="PANTHER" id="PTHR15040:SF1">
    <property type="entry name" value="DERMATOPONTIN-LIKE ISOFORM X1"/>
    <property type="match status" value="1"/>
</dbReference>
<evidence type="ECO:0000313" key="7">
    <source>
        <dbReference type="Proteomes" id="UP001497497"/>
    </source>
</evidence>
<evidence type="ECO:0000256" key="4">
    <source>
        <dbReference type="ARBA" id="ARBA00023157"/>
    </source>
</evidence>
<proteinExistence type="inferred from homology"/>
<feature type="signal peptide" evidence="5">
    <location>
        <begin position="1"/>
        <end position="24"/>
    </location>
</feature>
<dbReference type="GO" id="GO:0030199">
    <property type="term" value="P:collagen fibril organization"/>
    <property type="evidence" value="ECO:0007669"/>
    <property type="project" value="TreeGrafter"/>
</dbReference>